<dbReference type="Gene3D" id="3.90.45.10">
    <property type="entry name" value="Peptide deformylase"/>
    <property type="match status" value="1"/>
</dbReference>
<feature type="binding site" evidence="2">
    <location>
        <position position="457"/>
    </location>
    <ligand>
        <name>Fe cation</name>
        <dbReference type="ChEBI" id="CHEBI:24875"/>
    </ligand>
</feature>
<keyword evidence="2" id="KW-0479">Metal-binding</keyword>
<evidence type="ECO:0000313" key="4">
    <source>
        <dbReference type="EMBL" id="THV35691.1"/>
    </source>
</evidence>
<dbReference type="SUPFAM" id="SSF56420">
    <property type="entry name" value="Peptide deformylase"/>
    <property type="match status" value="1"/>
</dbReference>
<organism evidence="4 5">
    <name type="scientific">Glycomyces buryatensis</name>
    <dbReference type="NCBI Taxonomy" id="2570927"/>
    <lineage>
        <taxon>Bacteria</taxon>
        <taxon>Bacillati</taxon>
        <taxon>Actinomycetota</taxon>
        <taxon>Actinomycetes</taxon>
        <taxon>Glycomycetales</taxon>
        <taxon>Glycomycetaceae</taxon>
        <taxon>Glycomyces</taxon>
    </lineage>
</organism>
<dbReference type="InterPro" id="IPR023635">
    <property type="entry name" value="Peptide_deformylase"/>
</dbReference>
<dbReference type="InterPro" id="IPR036821">
    <property type="entry name" value="Peptide_deformylase_sf"/>
</dbReference>
<dbReference type="PANTHER" id="PTHR10458">
    <property type="entry name" value="PEPTIDE DEFORMYLASE"/>
    <property type="match status" value="1"/>
</dbReference>
<comment type="catalytic activity">
    <reaction evidence="2">
        <text>N-terminal N-formyl-L-methionyl-[peptide] + H2O = N-terminal L-methionyl-[peptide] + formate</text>
        <dbReference type="Rhea" id="RHEA:24420"/>
        <dbReference type="Rhea" id="RHEA-COMP:10639"/>
        <dbReference type="Rhea" id="RHEA-COMP:10640"/>
        <dbReference type="ChEBI" id="CHEBI:15377"/>
        <dbReference type="ChEBI" id="CHEBI:15740"/>
        <dbReference type="ChEBI" id="CHEBI:49298"/>
        <dbReference type="ChEBI" id="CHEBI:64731"/>
        <dbReference type="EC" id="3.5.1.88"/>
    </reaction>
</comment>
<keyword evidence="5" id="KW-1185">Reference proteome</keyword>
<reference evidence="4 5" key="2">
    <citation type="submission" date="2019-05" db="EMBL/GenBank/DDBJ databases">
        <title>Glycomyces buryatensis sp. nov.</title>
        <authorList>
            <person name="Nikitina E."/>
        </authorList>
    </citation>
    <scope>NUCLEOTIDE SEQUENCE [LARGE SCALE GENOMIC DNA]</scope>
    <source>
        <strain evidence="4 5">18</strain>
    </source>
</reference>
<dbReference type="EMBL" id="STGY01000073">
    <property type="protein sequence ID" value="THV35691.1"/>
    <property type="molecule type" value="Genomic_DNA"/>
</dbReference>
<comment type="caution">
    <text evidence="4">The sequence shown here is derived from an EMBL/GenBank/DDBJ whole genome shotgun (WGS) entry which is preliminary data.</text>
</comment>
<accession>A0A4S8PYE9</accession>
<comment type="cofactor">
    <cofactor evidence="2">
        <name>Fe(2+)</name>
        <dbReference type="ChEBI" id="CHEBI:29033"/>
    </cofactor>
    <text evidence="2">Binds 1 Fe(2+) ion.</text>
</comment>
<dbReference type="OrthoDB" id="3203858at2"/>
<comment type="function">
    <text evidence="2">Removes the formyl group from the N-terminal Met of newly synthesized proteins. Requires at least a dipeptide for an efficient rate of reaction. N-terminal L-methionine is a prerequisite for activity but the enzyme has broad specificity at other positions.</text>
</comment>
<dbReference type="Pfam" id="PF01327">
    <property type="entry name" value="Pep_deformylase"/>
    <property type="match status" value="1"/>
</dbReference>
<evidence type="ECO:0000256" key="3">
    <source>
        <dbReference type="SAM" id="MobiDB-lite"/>
    </source>
</evidence>
<evidence type="ECO:0000256" key="2">
    <source>
        <dbReference type="HAMAP-Rule" id="MF_00163"/>
    </source>
</evidence>
<dbReference type="RefSeq" id="WP_136536848.1">
    <property type="nucleotide sequence ID" value="NZ_STGY01000073.1"/>
</dbReference>
<feature type="region of interest" description="Disordered" evidence="3">
    <location>
        <begin position="466"/>
        <end position="489"/>
    </location>
</feature>
<dbReference type="PRINTS" id="PR01576">
    <property type="entry name" value="PDEFORMYLASE"/>
</dbReference>
<comment type="similarity">
    <text evidence="1 2">Belongs to the polypeptide deformylase family.</text>
</comment>
<feature type="binding site" evidence="2">
    <location>
        <position position="411"/>
    </location>
    <ligand>
        <name>Fe cation</name>
        <dbReference type="ChEBI" id="CHEBI:24875"/>
    </ligand>
</feature>
<gene>
    <name evidence="2" type="primary">def</name>
    <name evidence="4" type="ORF">FAB82_22715</name>
</gene>
<dbReference type="GO" id="GO:0006412">
    <property type="term" value="P:translation"/>
    <property type="evidence" value="ECO:0007669"/>
    <property type="project" value="UniProtKB-UniRule"/>
</dbReference>
<proteinExistence type="inferred from homology"/>
<feature type="binding site" evidence="2">
    <location>
        <position position="453"/>
    </location>
    <ligand>
        <name>Fe cation</name>
        <dbReference type="ChEBI" id="CHEBI:24875"/>
    </ligand>
</feature>
<dbReference type="GO" id="GO:0042586">
    <property type="term" value="F:peptide deformylase activity"/>
    <property type="evidence" value="ECO:0007669"/>
    <property type="project" value="UniProtKB-UniRule"/>
</dbReference>
<keyword evidence="2" id="KW-0648">Protein biosynthesis</keyword>
<keyword evidence="2" id="KW-0408">Iron</keyword>
<dbReference type="EC" id="3.5.1.88" evidence="2"/>
<feature type="active site" evidence="2">
    <location>
        <position position="454"/>
    </location>
</feature>
<reference evidence="5" key="1">
    <citation type="submission" date="2019-04" db="EMBL/GenBank/DDBJ databases">
        <title>Nocardioides xinjiangensis sp. nov.</title>
        <authorList>
            <person name="Liu S."/>
        </authorList>
    </citation>
    <scope>NUCLEOTIDE SEQUENCE [LARGE SCALE GENOMIC DNA]</scope>
    <source>
        <strain evidence="5">18</strain>
    </source>
</reference>
<keyword evidence="2" id="KW-0378">Hydrolase</keyword>
<sequence>MSALEPEDFAATVRHWLEVSGFSRKKLAKEANFSSGYVSKVASGAERGSLDFAARADTAMATGGALERAWQAHHGQGAKPSAEPIVSAPGGLIVDQDIAELHYGHGQYRLTQRRRIVNTGSEPITRYLIRIAVDKFPGEPERSNAHYREHPLRWEDLNLEAWCGSGRTEPITWTVQHDRDSFKEVWLSFRGAQGRRLPIYPGEAGWIEYTYTVPEGQWGNWFRRAVRLPTNHLGVRLDMPADRAPEVWGTHTSLAGDDLPLPSPIEVERIGDRLTYSWSCENPPLHARYTMQWRWSAGAYDEPMQTPSQVMADLGIVQDPDAVLRRTARRFNLPAEAEQVRDVVARLEAAAEQITKVHDFTGKGRGLAAPQIGVDAAAAVVYTPGAVAPLVLLNPVVVETSAETDMQYEGCLSFFDTRSRIPRPLVAHIEHTGLDGTRRITVFDQGIARLVLHEVDHLHGVLCKDRLPEGEEPTPIEEYRGTGSAWQYK</sequence>
<dbReference type="HAMAP" id="MF_00163">
    <property type="entry name" value="Pep_deformylase"/>
    <property type="match status" value="1"/>
</dbReference>
<dbReference type="Proteomes" id="UP000308760">
    <property type="component" value="Unassembled WGS sequence"/>
</dbReference>
<name>A0A4S8PYE9_9ACTN</name>
<dbReference type="GO" id="GO:0046872">
    <property type="term" value="F:metal ion binding"/>
    <property type="evidence" value="ECO:0007669"/>
    <property type="project" value="UniProtKB-KW"/>
</dbReference>
<evidence type="ECO:0000256" key="1">
    <source>
        <dbReference type="ARBA" id="ARBA00010759"/>
    </source>
</evidence>
<dbReference type="PANTHER" id="PTHR10458:SF22">
    <property type="entry name" value="PEPTIDE DEFORMYLASE"/>
    <property type="match status" value="1"/>
</dbReference>
<dbReference type="AlphaFoldDB" id="A0A4S8PYE9"/>
<protein>
    <recommendedName>
        <fullName evidence="2">Peptide deformylase</fullName>
        <shortName evidence="2">PDF</shortName>
        <ecNumber evidence="2">3.5.1.88</ecNumber>
    </recommendedName>
    <alternativeName>
        <fullName evidence="2">Polypeptide deformylase</fullName>
    </alternativeName>
</protein>
<evidence type="ECO:0000313" key="5">
    <source>
        <dbReference type="Proteomes" id="UP000308760"/>
    </source>
</evidence>